<reference evidence="10" key="2">
    <citation type="submission" date="2021-01" db="UniProtKB">
        <authorList>
            <consortium name="EnsemblMetazoa"/>
        </authorList>
    </citation>
    <scope>IDENTIFICATION</scope>
</reference>
<evidence type="ECO:0000313" key="10">
    <source>
        <dbReference type="EnsemblMetazoa" id="XP_001178673"/>
    </source>
</evidence>
<dbReference type="FunFam" id="1.20.1730.10:FF:000027">
    <property type="entry name" value="Uncharacterized protein"/>
    <property type="match status" value="1"/>
</dbReference>
<keyword evidence="7" id="KW-0175">Coiled coil</keyword>
<dbReference type="OrthoDB" id="6132759at2759"/>
<feature type="transmembrane region" description="Helical" evidence="9">
    <location>
        <begin position="297"/>
        <end position="318"/>
    </location>
</feature>
<evidence type="ECO:0000256" key="3">
    <source>
        <dbReference type="ARBA" id="ARBA00022692"/>
    </source>
</evidence>
<dbReference type="InterPro" id="IPR001734">
    <property type="entry name" value="Na/solute_symporter"/>
</dbReference>
<keyword evidence="3 9" id="KW-0812">Transmembrane</keyword>
<keyword evidence="11" id="KW-1185">Reference proteome</keyword>
<dbReference type="EnsemblMetazoa" id="XM_001178673">
    <property type="protein sequence ID" value="XP_001178673"/>
    <property type="gene ID" value="LOC752369"/>
</dbReference>
<evidence type="ECO:0000313" key="11">
    <source>
        <dbReference type="Proteomes" id="UP000007110"/>
    </source>
</evidence>
<dbReference type="GeneID" id="752369"/>
<reference evidence="11" key="1">
    <citation type="submission" date="2015-02" db="EMBL/GenBank/DDBJ databases">
        <title>Genome sequencing for Strongylocentrotus purpuratus.</title>
        <authorList>
            <person name="Murali S."/>
            <person name="Liu Y."/>
            <person name="Vee V."/>
            <person name="English A."/>
            <person name="Wang M."/>
            <person name="Skinner E."/>
            <person name="Han Y."/>
            <person name="Muzny D.M."/>
            <person name="Worley K.C."/>
            <person name="Gibbs R.A."/>
        </authorList>
    </citation>
    <scope>NUCLEOTIDE SEQUENCE</scope>
</reference>
<dbReference type="OMA" id="HIFHPAD"/>
<dbReference type="Pfam" id="PF00474">
    <property type="entry name" value="SSF"/>
    <property type="match status" value="1"/>
</dbReference>
<feature type="region of interest" description="Disordered" evidence="8">
    <location>
        <begin position="607"/>
        <end position="627"/>
    </location>
</feature>
<evidence type="ECO:0000256" key="2">
    <source>
        <dbReference type="ARBA" id="ARBA00006434"/>
    </source>
</evidence>
<keyword evidence="5 9" id="KW-0472">Membrane</keyword>
<feature type="transmembrane region" description="Helical" evidence="9">
    <location>
        <begin position="257"/>
        <end position="276"/>
    </location>
</feature>
<proteinExistence type="inferred from homology"/>
<dbReference type="NCBIfam" id="TIGR00813">
    <property type="entry name" value="sss"/>
    <property type="match status" value="1"/>
</dbReference>
<feature type="transmembrane region" description="Helical" evidence="9">
    <location>
        <begin position="163"/>
        <end position="183"/>
    </location>
</feature>
<dbReference type="AlphaFoldDB" id="A0A7M7G3H6"/>
<comment type="similarity">
    <text evidence="2 6">Belongs to the sodium:solute symporter (SSF) (TC 2.A.21) family.</text>
</comment>
<dbReference type="GO" id="GO:0005412">
    <property type="term" value="F:D-glucose:sodium symporter activity"/>
    <property type="evidence" value="ECO:0000318"/>
    <property type="project" value="GO_Central"/>
</dbReference>
<dbReference type="InterPro" id="IPR018212">
    <property type="entry name" value="Na/solute_symporter_CS"/>
</dbReference>
<dbReference type="GO" id="GO:0005886">
    <property type="term" value="C:plasma membrane"/>
    <property type="evidence" value="ECO:0000318"/>
    <property type="project" value="GO_Central"/>
</dbReference>
<organism evidence="10 11">
    <name type="scientific">Strongylocentrotus purpuratus</name>
    <name type="common">Purple sea urchin</name>
    <dbReference type="NCBI Taxonomy" id="7668"/>
    <lineage>
        <taxon>Eukaryota</taxon>
        <taxon>Metazoa</taxon>
        <taxon>Echinodermata</taxon>
        <taxon>Eleutherozoa</taxon>
        <taxon>Echinozoa</taxon>
        <taxon>Echinoidea</taxon>
        <taxon>Euechinoidea</taxon>
        <taxon>Echinacea</taxon>
        <taxon>Camarodonta</taxon>
        <taxon>Echinidea</taxon>
        <taxon>Strongylocentrotidae</taxon>
        <taxon>Strongylocentrotus</taxon>
    </lineage>
</organism>
<evidence type="ECO:0000256" key="5">
    <source>
        <dbReference type="ARBA" id="ARBA00023136"/>
    </source>
</evidence>
<feature type="transmembrane region" description="Helical" evidence="9">
    <location>
        <begin position="53"/>
        <end position="77"/>
    </location>
</feature>
<feature type="compositionally biased region" description="Basic and acidic residues" evidence="8">
    <location>
        <begin position="612"/>
        <end position="624"/>
    </location>
</feature>
<dbReference type="Gene3D" id="1.20.1730.10">
    <property type="entry name" value="Sodium/glucose cotransporter"/>
    <property type="match status" value="1"/>
</dbReference>
<keyword evidence="4 9" id="KW-1133">Transmembrane helix</keyword>
<feature type="transmembrane region" description="Helical" evidence="9">
    <location>
        <begin position="468"/>
        <end position="490"/>
    </location>
</feature>
<accession>A0A7M7G3H6</accession>
<feature type="transmembrane region" description="Helical" evidence="9">
    <location>
        <begin position="439"/>
        <end position="461"/>
    </location>
</feature>
<feature type="transmembrane region" description="Helical" evidence="9">
    <location>
        <begin position="406"/>
        <end position="427"/>
    </location>
</feature>
<dbReference type="InterPro" id="IPR038377">
    <property type="entry name" value="Na/Glc_symporter_sf"/>
</dbReference>
<dbReference type="PROSITE" id="PS00456">
    <property type="entry name" value="NA_SOLUT_SYMP_1"/>
    <property type="match status" value="1"/>
</dbReference>
<dbReference type="PANTHER" id="PTHR11819">
    <property type="entry name" value="SOLUTE CARRIER FAMILY 5"/>
    <property type="match status" value="1"/>
</dbReference>
<sequence length="663" mass="72777">MGNTATNGNLETWDVVIIVLNFVGVFAFGLWASCGSEKESTNGYFLAGRQMPWYLVGLSLWMTNIGSRSFIGIAGSASASGYGVAIFEFQALNCLLLLAFIFIPIYFASEISTVPEYLKHRFGGDRLQIFIAIINLVTAVVVMLASEMYASSLVIQQSLGWDLYTSIIVLLLMTAVYTVAGGLKAVIYTDAIQAVIMMIGAFALMGIAFSQIGWSMDTLRLNYMSAIPNTTQLSGNTSCGIPQESTWHIFHPADDESLPWTGSVFGALVLGCYFWCTNQVIVQRTLAAKNVTHSKGACIMTGYFKILPMFLMIIPGMISRSLWPDLVACVDPDTCERVCGNPAGCSDIAYPRMVVQLMPTGLRGLMLATMLAAMISSLTSIFNASSSMFVLDIWYKIRPRSTELELVIVGKFSTVVMVVVGVLWIPILQAYGSGELFTYIQAINSYLTPGVFSVFTAAILFQRVNETGAFWGLVCGFVIGLIRAVLDFVFGVPSCGQEDNRPAMIKDFHYLHFAAFVYGLTLILVIGFSFLADPVPPYKLVRLTWWNHLSGLPRVPISSSEEEKRLKNEEIRKEKQKQAAINAQTRTGLKWKLWYIICCISTSPPEIDDGDERGGDQDSVDKGNEAGVEQKASAYENPKWARFALANGILLGGACAFILAYYG</sequence>
<dbReference type="PANTHER" id="PTHR11819:SF196">
    <property type="entry name" value="SODIUM_GLUCOSE COTRANSPORTER 4"/>
    <property type="match status" value="1"/>
</dbReference>
<dbReference type="RefSeq" id="XP_001178673.2">
    <property type="nucleotide sequence ID" value="XM_001178673.4"/>
</dbReference>
<evidence type="ECO:0000256" key="8">
    <source>
        <dbReference type="SAM" id="MobiDB-lite"/>
    </source>
</evidence>
<evidence type="ECO:0008006" key="12">
    <source>
        <dbReference type="Google" id="ProtNLM"/>
    </source>
</evidence>
<feature type="transmembrane region" description="Helical" evidence="9">
    <location>
        <begin position="510"/>
        <end position="532"/>
    </location>
</feature>
<evidence type="ECO:0000256" key="9">
    <source>
        <dbReference type="SAM" id="Phobius"/>
    </source>
</evidence>
<name>A0A7M7G3H6_STRPU</name>
<feature type="transmembrane region" description="Helical" evidence="9">
    <location>
        <begin position="195"/>
        <end position="214"/>
    </location>
</feature>
<feature type="transmembrane region" description="Helical" evidence="9">
    <location>
        <begin position="89"/>
        <end position="108"/>
    </location>
</feature>
<dbReference type="Proteomes" id="UP000007110">
    <property type="component" value="Unassembled WGS sequence"/>
</dbReference>
<evidence type="ECO:0000256" key="1">
    <source>
        <dbReference type="ARBA" id="ARBA00004141"/>
    </source>
</evidence>
<feature type="transmembrane region" description="Helical" evidence="9">
    <location>
        <begin position="365"/>
        <end position="394"/>
    </location>
</feature>
<evidence type="ECO:0000256" key="7">
    <source>
        <dbReference type="SAM" id="Coils"/>
    </source>
</evidence>
<feature type="transmembrane region" description="Helical" evidence="9">
    <location>
        <begin position="640"/>
        <end position="662"/>
    </location>
</feature>
<comment type="subcellular location">
    <subcellularLocation>
        <location evidence="1">Membrane</location>
        <topology evidence="1">Multi-pass membrane protein</topology>
    </subcellularLocation>
</comment>
<dbReference type="InParanoid" id="A0A7M7G3H6"/>
<feature type="coiled-coil region" evidence="7">
    <location>
        <begin position="557"/>
        <end position="586"/>
    </location>
</feature>
<dbReference type="KEGG" id="spu:752369"/>
<dbReference type="PROSITE" id="PS50283">
    <property type="entry name" value="NA_SOLUT_SYMP_3"/>
    <property type="match status" value="1"/>
</dbReference>
<evidence type="ECO:0000256" key="4">
    <source>
        <dbReference type="ARBA" id="ARBA00022989"/>
    </source>
</evidence>
<evidence type="ECO:0000256" key="6">
    <source>
        <dbReference type="RuleBase" id="RU362091"/>
    </source>
</evidence>
<feature type="transmembrane region" description="Helical" evidence="9">
    <location>
        <begin position="129"/>
        <end position="151"/>
    </location>
</feature>
<feature type="transmembrane region" description="Helical" evidence="9">
    <location>
        <begin position="12"/>
        <end position="32"/>
    </location>
</feature>
<protein>
    <recommendedName>
        <fullName evidence="12">Sodium/glucose cotransporter 4</fullName>
    </recommendedName>
</protein>